<keyword evidence="6" id="KW-1185">Reference proteome</keyword>
<proteinExistence type="inferred from homology"/>
<comment type="similarity">
    <text evidence="2">Belongs to the beta-microseminoprotein family.</text>
</comment>
<protein>
    <submittedName>
        <fullName evidence="7">Beta-microseminoprotein-like</fullName>
    </submittedName>
</protein>
<dbReference type="Proteomes" id="UP000515156">
    <property type="component" value="Chromosome 5"/>
</dbReference>
<dbReference type="AlphaFoldDB" id="A0A6P7XZH5"/>
<evidence type="ECO:0000256" key="5">
    <source>
        <dbReference type="SAM" id="SignalP"/>
    </source>
</evidence>
<dbReference type="PANTHER" id="PTHR10500">
    <property type="entry name" value="BETA-MICROSEMINOPROTEIN"/>
    <property type="match status" value="1"/>
</dbReference>
<accession>A0A6P7XZH5</accession>
<reference evidence="7" key="1">
    <citation type="submission" date="2025-08" db="UniProtKB">
        <authorList>
            <consortium name="RefSeq"/>
        </authorList>
    </citation>
    <scope>IDENTIFICATION</scope>
</reference>
<dbReference type="Pfam" id="PF05825">
    <property type="entry name" value="PSP94"/>
    <property type="match status" value="1"/>
</dbReference>
<sequence>MKGFLVVTFAVVFVVIQCNAQCIVEPVQPQSPNKLPEGCVDKKNVIHKIGSSWNTTDCYTCNCLSHDNKVYLSCCGRAIRPSGFDEKHCELIFDQTSCTYSVVEKEDHSKHCSFGGVVVG</sequence>
<dbReference type="Gene3D" id="2.10.70.10">
    <property type="entry name" value="Complement Module, domain 1"/>
    <property type="match status" value="1"/>
</dbReference>
<comment type="subcellular location">
    <subcellularLocation>
        <location evidence="1">Secreted</location>
    </subcellularLocation>
</comment>
<evidence type="ECO:0000256" key="2">
    <source>
        <dbReference type="ARBA" id="ARBA00010352"/>
    </source>
</evidence>
<dbReference type="InParanoid" id="A0A6P7XZH5"/>
<evidence type="ECO:0000313" key="7">
    <source>
        <dbReference type="RefSeq" id="XP_030060762.1"/>
    </source>
</evidence>
<feature type="chain" id="PRO_5028095355" evidence="5">
    <location>
        <begin position="21"/>
        <end position="120"/>
    </location>
</feature>
<evidence type="ECO:0000256" key="4">
    <source>
        <dbReference type="ARBA" id="ARBA00023157"/>
    </source>
</evidence>
<keyword evidence="4" id="KW-1015">Disulfide bond</keyword>
<dbReference type="OrthoDB" id="6076852at2759"/>
<name>A0A6P7XZH5_9AMPH</name>
<organism evidence="6 7">
    <name type="scientific">Microcaecilia unicolor</name>
    <dbReference type="NCBI Taxonomy" id="1415580"/>
    <lineage>
        <taxon>Eukaryota</taxon>
        <taxon>Metazoa</taxon>
        <taxon>Chordata</taxon>
        <taxon>Craniata</taxon>
        <taxon>Vertebrata</taxon>
        <taxon>Euteleostomi</taxon>
        <taxon>Amphibia</taxon>
        <taxon>Gymnophiona</taxon>
        <taxon>Siphonopidae</taxon>
        <taxon>Microcaecilia</taxon>
    </lineage>
</organism>
<dbReference type="InterPro" id="IPR008735">
    <property type="entry name" value="PSP94"/>
</dbReference>
<feature type="signal peptide" evidence="5">
    <location>
        <begin position="1"/>
        <end position="20"/>
    </location>
</feature>
<evidence type="ECO:0000256" key="1">
    <source>
        <dbReference type="ARBA" id="ARBA00004613"/>
    </source>
</evidence>
<dbReference type="Gene3D" id="2.20.25.590">
    <property type="match status" value="1"/>
</dbReference>
<evidence type="ECO:0000256" key="3">
    <source>
        <dbReference type="ARBA" id="ARBA00022525"/>
    </source>
</evidence>
<dbReference type="GO" id="GO:0005576">
    <property type="term" value="C:extracellular region"/>
    <property type="evidence" value="ECO:0007669"/>
    <property type="project" value="UniProtKB-SubCell"/>
</dbReference>
<dbReference type="PANTHER" id="PTHR10500:SF7">
    <property type="entry name" value="BETA-MICROSEMINOPROTEIN"/>
    <property type="match status" value="1"/>
</dbReference>
<dbReference type="RefSeq" id="XP_030060762.1">
    <property type="nucleotide sequence ID" value="XM_030204902.1"/>
</dbReference>
<dbReference type="KEGG" id="muo:115471201"/>
<dbReference type="GeneID" id="115471201"/>
<evidence type="ECO:0000313" key="6">
    <source>
        <dbReference type="Proteomes" id="UP000515156"/>
    </source>
</evidence>
<gene>
    <name evidence="7" type="primary">LOC115471201</name>
</gene>
<keyword evidence="3" id="KW-0964">Secreted</keyword>
<keyword evidence="5" id="KW-0732">Signal</keyword>